<dbReference type="AlphaFoldDB" id="A0A412AWE6"/>
<evidence type="ECO:0000313" key="3">
    <source>
        <dbReference type="Proteomes" id="UP000284751"/>
    </source>
</evidence>
<dbReference type="PANTHER" id="PTHR11091">
    <property type="entry name" value="OXIDOREDUCTASE-RELATED"/>
    <property type="match status" value="1"/>
</dbReference>
<sequence length="69" mass="7660">MSRIIVPEKESQAYVSKLFQTIGAGKKHADVVADHLTMAEMRGQASHGLNRIPFYTQKLEHGAIKPILT</sequence>
<dbReference type="Proteomes" id="UP000284751">
    <property type="component" value="Unassembled WGS sequence"/>
</dbReference>
<dbReference type="SUPFAM" id="SSF89733">
    <property type="entry name" value="L-sulfolactate dehydrogenase-like"/>
    <property type="match status" value="1"/>
</dbReference>
<proteinExistence type="inferred from homology"/>
<dbReference type="GO" id="GO:0016491">
    <property type="term" value="F:oxidoreductase activity"/>
    <property type="evidence" value="ECO:0007669"/>
    <property type="project" value="InterPro"/>
</dbReference>
<evidence type="ECO:0008006" key="4">
    <source>
        <dbReference type="Google" id="ProtNLM"/>
    </source>
</evidence>
<dbReference type="Gene3D" id="1.10.1530.10">
    <property type="match status" value="1"/>
</dbReference>
<dbReference type="InterPro" id="IPR036111">
    <property type="entry name" value="Mal/L-sulfo/L-lacto_DH-like_sf"/>
</dbReference>
<dbReference type="EMBL" id="QRTC01000036">
    <property type="protein sequence ID" value="RGQ38953.1"/>
    <property type="molecule type" value="Genomic_DNA"/>
</dbReference>
<comment type="similarity">
    <text evidence="1">Belongs to the LDH2/MDH2 oxidoreductase family.</text>
</comment>
<reference evidence="2 3" key="1">
    <citation type="submission" date="2018-08" db="EMBL/GenBank/DDBJ databases">
        <title>A genome reference for cultivated species of the human gut microbiota.</title>
        <authorList>
            <person name="Zou Y."/>
            <person name="Xue W."/>
            <person name="Luo G."/>
        </authorList>
    </citation>
    <scope>NUCLEOTIDE SEQUENCE [LARGE SCALE GENOMIC DNA]</scope>
    <source>
        <strain evidence="2 3">AF28-26</strain>
    </source>
</reference>
<evidence type="ECO:0000313" key="2">
    <source>
        <dbReference type="EMBL" id="RGQ38953.1"/>
    </source>
</evidence>
<dbReference type="InterPro" id="IPR003767">
    <property type="entry name" value="Malate/L-lactate_DH-like"/>
</dbReference>
<dbReference type="InterPro" id="IPR043144">
    <property type="entry name" value="Mal/L-sulf/L-lact_DH-like_ah"/>
</dbReference>
<organism evidence="2 3">
    <name type="scientific">[Clostridium] leptum</name>
    <dbReference type="NCBI Taxonomy" id="1535"/>
    <lineage>
        <taxon>Bacteria</taxon>
        <taxon>Bacillati</taxon>
        <taxon>Bacillota</taxon>
        <taxon>Clostridia</taxon>
        <taxon>Eubacteriales</taxon>
        <taxon>Oscillospiraceae</taxon>
        <taxon>Oscillospiraceae incertae sedis</taxon>
    </lineage>
</organism>
<gene>
    <name evidence="2" type="ORF">DWY99_09305</name>
</gene>
<protein>
    <recommendedName>
        <fullName evidence="4">Ldh family oxidoreductase</fullName>
    </recommendedName>
</protein>
<accession>A0A412AWE6</accession>
<comment type="caution">
    <text evidence="2">The sequence shown here is derived from an EMBL/GenBank/DDBJ whole genome shotgun (WGS) entry which is preliminary data.</text>
</comment>
<evidence type="ECO:0000256" key="1">
    <source>
        <dbReference type="ARBA" id="ARBA00006056"/>
    </source>
</evidence>
<dbReference type="Pfam" id="PF02615">
    <property type="entry name" value="Ldh_2"/>
    <property type="match status" value="1"/>
</dbReference>
<name>A0A412AWE6_9FIRM</name>
<dbReference type="PANTHER" id="PTHR11091:SF0">
    <property type="entry name" value="MALATE DEHYDROGENASE"/>
    <property type="match status" value="1"/>
</dbReference>